<evidence type="ECO:0000313" key="7">
    <source>
        <dbReference type="Proteomes" id="UP000306973"/>
    </source>
</evidence>
<evidence type="ECO:0000256" key="3">
    <source>
        <dbReference type="ARBA" id="ARBA00022692"/>
    </source>
</evidence>
<proteinExistence type="inferred from homology"/>
<dbReference type="EMBL" id="VBUI01000023">
    <property type="protein sequence ID" value="TLF47782.1"/>
    <property type="molecule type" value="Genomic_DNA"/>
</dbReference>
<dbReference type="InterPro" id="IPR023353">
    <property type="entry name" value="LemA-like_dom_sf"/>
</dbReference>
<accession>A0A5R8MDR0</accession>
<evidence type="ECO:0000313" key="6">
    <source>
        <dbReference type="EMBL" id="TLF47782.1"/>
    </source>
</evidence>
<protein>
    <submittedName>
        <fullName evidence="6">LemA family protein</fullName>
    </submittedName>
</protein>
<evidence type="ECO:0000256" key="2">
    <source>
        <dbReference type="ARBA" id="ARBA00008854"/>
    </source>
</evidence>
<dbReference type="PANTHER" id="PTHR34478">
    <property type="entry name" value="PROTEIN LEMA"/>
    <property type="match status" value="1"/>
</dbReference>
<dbReference type="InterPro" id="IPR007156">
    <property type="entry name" value="MamQ_LemA"/>
</dbReference>
<dbReference type="AlphaFoldDB" id="A0A5R8MDR0"/>
<comment type="caution">
    <text evidence="6">The sequence shown here is derived from an EMBL/GenBank/DDBJ whole genome shotgun (WGS) entry which is preliminary data.</text>
</comment>
<comment type="subcellular location">
    <subcellularLocation>
        <location evidence="1">Membrane</location>
        <topology evidence="1">Single-pass membrane protein</topology>
    </subcellularLocation>
</comment>
<reference evidence="6 7" key="1">
    <citation type="journal article" date="2007" name="Int. J. Syst. Evol. Microbiol.">
        <title>Halomonas saccharevitans sp. nov., Halomonas arcis sp. nov. and Halomonas subterranea sp. nov., halophilic bacteria isolated from hypersaline environments of China.</title>
        <authorList>
            <person name="Xu X.W."/>
            <person name="Wu Y.H."/>
            <person name="Zhou Z."/>
            <person name="Wang C.S."/>
            <person name="Zhou Y.G."/>
            <person name="Zhang H.B."/>
            <person name="Wang Y."/>
            <person name="Wu M."/>
        </authorList>
    </citation>
    <scope>NUCLEOTIDE SEQUENCE [LARGE SCALE GENOMIC DNA]</scope>
    <source>
        <strain evidence="6 7">TBZ3</strain>
    </source>
</reference>
<evidence type="ECO:0000256" key="1">
    <source>
        <dbReference type="ARBA" id="ARBA00004167"/>
    </source>
</evidence>
<keyword evidence="5" id="KW-0472">Membrane</keyword>
<comment type="similarity">
    <text evidence="2">Belongs to the LemA family.</text>
</comment>
<organism evidence="6 7">
    <name type="scientific">Halomonas urmiana</name>
    <dbReference type="NCBI Taxonomy" id="490901"/>
    <lineage>
        <taxon>Bacteria</taxon>
        <taxon>Pseudomonadati</taxon>
        <taxon>Pseudomonadota</taxon>
        <taxon>Gammaproteobacteria</taxon>
        <taxon>Oceanospirillales</taxon>
        <taxon>Halomonadaceae</taxon>
        <taxon>Halomonas</taxon>
    </lineage>
</organism>
<keyword evidence="7" id="KW-1185">Reference proteome</keyword>
<name>A0A5R8MDR0_9GAMM</name>
<dbReference type="Gene3D" id="1.20.1440.20">
    <property type="entry name" value="LemA-like domain"/>
    <property type="match status" value="1"/>
</dbReference>
<gene>
    <name evidence="6" type="ORF">FEI13_14450</name>
</gene>
<sequence length="116" mass="13070">MSLSLIIPVVLLGTLLVYGVAIHNRLVALKNRYQNAFAQIAVQLKRRHDLIPNLVETAKAYMRHERETLQAVTEARKAAEVGLQHAAARPGPRISIGPWLDWCAWSRPSGPRCWRP</sequence>
<dbReference type="Pfam" id="PF04011">
    <property type="entry name" value="LemA"/>
    <property type="match status" value="1"/>
</dbReference>
<evidence type="ECO:0000256" key="5">
    <source>
        <dbReference type="ARBA" id="ARBA00023136"/>
    </source>
</evidence>
<keyword evidence="3" id="KW-0812">Transmembrane</keyword>
<dbReference type="SUPFAM" id="SSF140478">
    <property type="entry name" value="LemA-like"/>
    <property type="match status" value="1"/>
</dbReference>
<dbReference type="OrthoDB" id="9804152at2"/>
<dbReference type="PANTHER" id="PTHR34478:SF1">
    <property type="entry name" value="PROTEIN LEMA"/>
    <property type="match status" value="1"/>
</dbReference>
<dbReference type="Proteomes" id="UP000306973">
    <property type="component" value="Unassembled WGS sequence"/>
</dbReference>
<evidence type="ECO:0000256" key="4">
    <source>
        <dbReference type="ARBA" id="ARBA00022989"/>
    </source>
</evidence>
<keyword evidence="4" id="KW-1133">Transmembrane helix</keyword>
<dbReference type="GO" id="GO:0016020">
    <property type="term" value="C:membrane"/>
    <property type="evidence" value="ECO:0007669"/>
    <property type="project" value="UniProtKB-SubCell"/>
</dbReference>